<organism evidence="1 2">
    <name type="scientific">Sinisalibacter aestuarii</name>
    <dbReference type="NCBI Taxonomy" id="2949426"/>
    <lineage>
        <taxon>Bacteria</taxon>
        <taxon>Pseudomonadati</taxon>
        <taxon>Pseudomonadota</taxon>
        <taxon>Alphaproteobacteria</taxon>
        <taxon>Rhodobacterales</taxon>
        <taxon>Roseobacteraceae</taxon>
        <taxon>Sinisalibacter</taxon>
    </lineage>
</organism>
<proteinExistence type="predicted"/>
<gene>
    <name evidence="1" type="ORF">STA1M1_21980</name>
</gene>
<dbReference type="InterPro" id="IPR027417">
    <property type="entry name" value="P-loop_NTPase"/>
</dbReference>
<evidence type="ECO:0008006" key="3">
    <source>
        <dbReference type="Google" id="ProtNLM"/>
    </source>
</evidence>
<evidence type="ECO:0000313" key="1">
    <source>
        <dbReference type="EMBL" id="GKY88329.1"/>
    </source>
</evidence>
<accession>A0ABQ5LTT5</accession>
<keyword evidence="2" id="KW-1185">Reference proteome</keyword>
<dbReference type="Gene3D" id="3.40.50.300">
    <property type="entry name" value="P-loop containing nucleotide triphosphate hydrolases"/>
    <property type="match status" value="2"/>
</dbReference>
<dbReference type="SUPFAM" id="SSF52540">
    <property type="entry name" value="P-loop containing nucleoside triphosphate hydrolases"/>
    <property type="match status" value="1"/>
</dbReference>
<protein>
    <recommendedName>
        <fullName evidence="3">Chromosomal replication initiator DnaA</fullName>
    </recommendedName>
</protein>
<dbReference type="PANTHER" id="PTHR30050">
    <property type="entry name" value="CHROMOSOMAL REPLICATION INITIATOR PROTEIN DNAA"/>
    <property type="match status" value="1"/>
</dbReference>
<reference evidence="1" key="1">
    <citation type="journal article" date="2023" name="Int. J. Syst. Evol. Microbiol.">
        <title>Sinisalibacter aestuarii sp. nov., isolated from estuarine sediment of the Arakawa River.</title>
        <authorList>
            <person name="Arafat S.T."/>
            <person name="Hirano S."/>
            <person name="Sato A."/>
            <person name="Takeuchi K."/>
            <person name="Yasuda T."/>
            <person name="Terahara T."/>
            <person name="Hamada M."/>
            <person name="Kobayashi T."/>
        </authorList>
    </citation>
    <scope>NUCLEOTIDE SEQUENCE</scope>
    <source>
        <strain evidence="1">B-399</strain>
    </source>
</reference>
<dbReference type="EMBL" id="BROH01000006">
    <property type="protein sequence ID" value="GKY88329.1"/>
    <property type="molecule type" value="Genomic_DNA"/>
</dbReference>
<comment type="caution">
    <text evidence="1">The sequence shown here is derived from an EMBL/GenBank/DDBJ whole genome shotgun (WGS) entry which is preliminary data.</text>
</comment>
<name>A0ABQ5LTT5_9RHOB</name>
<dbReference type="Proteomes" id="UP001144205">
    <property type="component" value="Unassembled WGS sequence"/>
</dbReference>
<dbReference type="Gene3D" id="1.10.8.60">
    <property type="match status" value="1"/>
</dbReference>
<dbReference type="PANTHER" id="PTHR30050:SF5">
    <property type="entry name" value="DNAA REGULATORY INACTIVATOR HDA"/>
    <property type="match status" value="1"/>
</dbReference>
<sequence>MARQLTFDLPLREARGRGDFFVSDSNAAAMAALDAWQGWPARKLVLTGPEGAGKSHLAQVWADMAGAQVIAARDLAALDPASLAGGNVALEDADRIAGDAAAEQAAFHLHNLVLAEGGSLLVTATTPPSRWGLALPDLASRMEGAPMVAIAPPDEALLAAVLVKLFADRQIDPPETLIRYLADRIERSFAAARDIVAALDAAALAEGKPVSRDLARQVLERQGDLF</sequence>
<dbReference type="RefSeq" id="WP_281842374.1">
    <property type="nucleotide sequence ID" value="NZ_BROH01000006.1"/>
</dbReference>
<evidence type="ECO:0000313" key="2">
    <source>
        <dbReference type="Proteomes" id="UP001144205"/>
    </source>
</evidence>